<dbReference type="PRINTS" id="PR00133">
    <property type="entry name" value="GLHYDRLASE3"/>
</dbReference>
<comment type="caution">
    <text evidence="12">The sequence shown here is derived from an EMBL/GenBank/DDBJ whole genome shotgun (WGS) entry which is preliminary data.</text>
</comment>
<evidence type="ECO:0000256" key="1">
    <source>
        <dbReference type="ARBA" id="ARBA00000448"/>
    </source>
</evidence>
<dbReference type="Pfam" id="PF00933">
    <property type="entry name" value="Glyco_hydro_3"/>
    <property type="match status" value="1"/>
</dbReference>
<protein>
    <recommendedName>
        <fullName evidence="4">beta-glucosidase</fullName>
        <ecNumber evidence="4">3.2.1.21</ecNumber>
    </recommendedName>
</protein>
<dbReference type="InterPro" id="IPR029063">
    <property type="entry name" value="SAM-dependent_MTases_sf"/>
</dbReference>
<comment type="similarity">
    <text evidence="3">Belongs to the glycosyl hydrolase 3 family.</text>
</comment>
<dbReference type="PANTHER" id="PTHR42715:SF10">
    <property type="entry name" value="BETA-GLUCOSIDASE"/>
    <property type="match status" value="1"/>
</dbReference>
<dbReference type="SUPFAM" id="SSF52279">
    <property type="entry name" value="Beta-D-glucan exohydrolase, C-terminal domain"/>
    <property type="match status" value="1"/>
</dbReference>
<evidence type="ECO:0000259" key="11">
    <source>
        <dbReference type="PROSITE" id="PS51820"/>
    </source>
</evidence>
<dbReference type="SUPFAM" id="SSF51445">
    <property type="entry name" value="(Trans)glycosidases"/>
    <property type="match status" value="1"/>
</dbReference>
<dbReference type="InterPro" id="IPR026891">
    <property type="entry name" value="Fn3-like"/>
</dbReference>
<dbReference type="Gene3D" id="3.40.50.1700">
    <property type="entry name" value="Glycoside hydrolase family 3 C-terminal domain"/>
    <property type="match status" value="1"/>
</dbReference>
<evidence type="ECO:0000256" key="6">
    <source>
        <dbReference type="ARBA" id="ARBA00023180"/>
    </source>
</evidence>
<dbReference type="PROSITE" id="PS51820">
    <property type="entry name" value="PA14"/>
    <property type="match status" value="1"/>
</dbReference>
<evidence type="ECO:0000256" key="9">
    <source>
        <dbReference type="ARBA" id="ARBA00023326"/>
    </source>
</evidence>
<proteinExistence type="inferred from homology"/>
<dbReference type="InterPro" id="IPR011658">
    <property type="entry name" value="PA14_dom"/>
</dbReference>
<keyword evidence="9" id="KW-0624">Polysaccharide degradation</keyword>
<dbReference type="InterPro" id="IPR017853">
    <property type="entry name" value="GH"/>
</dbReference>
<dbReference type="InterPro" id="IPR050288">
    <property type="entry name" value="Cellulose_deg_GH3"/>
</dbReference>
<dbReference type="Pfam" id="PF14310">
    <property type="entry name" value="Fn3-like"/>
    <property type="match status" value="1"/>
</dbReference>
<dbReference type="AlphaFoldDB" id="A0A364N6G1"/>
<dbReference type="GO" id="GO:0000272">
    <property type="term" value="P:polysaccharide catabolic process"/>
    <property type="evidence" value="ECO:0007669"/>
    <property type="project" value="UniProtKB-KW"/>
</dbReference>
<dbReference type="InterPro" id="IPR037524">
    <property type="entry name" value="PA14/GLEYA"/>
</dbReference>
<sequence>MASSTPHKLSENIGMHLHTQDSAIHLQDATQPTQSVPDEDEGIQDFSSDSAFDSGSLLGDETDSLASSILHHRMENGRQYHAYRDGAYWGPNDELAKEILDFAHHMYLLTLDQKLHLAPLENPQTILDCGTGTGIWAIDMADQYPSATVTGTDLSPIQPEWVPPNCHFEIDDVSLEWTFPPNHFDFIHIRELFGCIPDWDFFFAQAYQHTKPGGYIEIVEHSVCPTSDDGSMGPDHFYHTWGQVVVEMGDRFGKSFTIWEESAERIRRAGFVDVTAMEYKWPMNGWPTDKKLKNIGRWNQLRLMDGVEGFMLRLLTQVGGVCARGRNSVLLERMNGKSRSRKSVFSRHTELRVNVQKYAMVQGDTELDDNGTGVNPCIGHISGNETLGVPSICMGDGPAGVGNSLNNVTTFPAPIAAAASWNTTLEYAYGQALAQEHMAKGRNVVLSPTINILRSPLWARAAETFSEDPWLTSRMAVAGVMGVQSQGALACPKHFAGYNQDTNRFGVNPDWDTVDVHIDKRVLHELYLPAFKAAVQEADAASIMCSYNMLNGFFTCENDWLLNTTLRQEWNFQGFVVADWYFSTRSTIGAVMAGLDISMPGGSIVASYGFPAYYGDLLAEAVDNGTIPASRIDDMVARLWRYMFKLGMIDDPVTGDAESVARTQEHLDLAQKMAEDGSVLLKNNDQTLPISPAKYHKVAVLGIDGTKQSQVTENHGGFVIDTTMAVQSPLDALRQRASKQGNMTVTYAEAYPGTGDFPTVPSSMFVNEGLNVTYYTTTDFSGPINQTGFVPNITSATFPAELWESWPQVFSCVYEGIFKPNTSGMYHFSLTGQGDAILSINGQVIANMSKANFGNTVQGAADLTAGDVVSLSLNYSMGYSLSTGAYGVTLGVDVGNETRDAEAISLVDEADISIVFASDRLSEGADSTLGLSLPGEQDALISRIAKRSKKTVVILNTNSAVLMPWIDDVDAVMQSWYGGQQIGLALERLLFGDVSPSGKLPITFPKTLDDAILITSDLDVYYDEGLNVGYRWYDKHNIDPLFPFGHGLTYSTFELSDIAVHLKNSSTASGTQHVICSTTLRNTGIMSASQVVQLYVTYPEAANEPPKLLKAFVKVHVEAGQSTHVELQVRMDDLRIWDEKMEGWDLVHGEYGFLVGFSAGDIKVEGKMAL</sequence>
<evidence type="ECO:0000313" key="12">
    <source>
        <dbReference type="EMBL" id="RAR12832.1"/>
    </source>
</evidence>
<keyword evidence="8" id="KW-0326">Glycosidase</keyword>
<dbReference type="Gene3D" id="3.40.50.150">
    <property type="entry name" value="Vaccinia Virus protein VP39"/>
    <property type="match status" value="1"/>
</dbReference>
<keyword evidence="5 12" id="KW-0378">Hydrolase</keyword>
<evidence type="ECO:0000256" key="4">
    <source>
        <dbReference type="ARBA" id="ARBA00012744"/>
    </source>
</evidence>
<dbReference type="EC" id="3.2.1.21" evidence="4"/>
<evidence type="ECO:0000256" key="7">
    <source>
        <dbReference type="ARBA" id="ARBA00023277"/>
    </source>
</evidence>
<dbReference type="Gene3D" id="2.60.40.10">
    <property type="entry name" value="Immunoglobulins"/>
    <property type="match status" value="1"/>
</dbReference>
<feature type="domain" description="PA14" evidence="11">
    <location>
        <begin position="765"/>
        <end position="908"/>
    </location>
</feature>
<dbReference type="Pfam" id="PF07691">
    <property type="entry name" value="PA14"/>
    <property type="match status" value="1"/>
</dbReference>
<dbReference type="SMART" id="SM01217">
    <property type="entry name" value="Fn3_like"/>
    <property type="match status" value="1"/>
</dbReference>
<dbReference type="CDD" id="cd02440">
    <property type="entry name" value="AdoMet_MTases"/>
    <property type="match status" value="1"/>
</dbReference>
<evidence type="ECO:0000313" key="13">
    <source>
        <dbReference type="Proteomes" id="UP000249619"/>
    </source>
</evidence>
<dbReference type="SUPFAM" id="SSF56988">
    <property type="entry name" value="Anthrax protective antigen"/>
    <property type="match status" value="1"/>
</dbReference>
<feature type="region of interest" description="Disordered" evidence="10">
    <location>
        <begin position="27"/>
        <end position="51"/>
    </location>
</feature>
<dbReference type="Gene3D" id="3.20.20.300">
    <property type="entry name" value="Glycoside hydrolase, family 3, N-terminal domain"/>
    <property type="match status" value="1"/>
</dbReference>
<dbReference type="GO" id="GO:0008422">
    <property type="term" value="F:beta-glucosidase activity"/>
    <property type="evidence" value="ECO:0007669"/>
    <property type="project" value="UniProtKB-EC"/>
</dbReference>
<keyword evidence="6" id="KW-0325">Glycoprotein</keyword>
<dbReference type="EMBL" id="QGDH01000045">
    <property type="protein sequence ID" value="RAR12832.1"/>
    <property type="molecule type" value="Genomic_DNA"/>
</dbReference>
<keyword evidence="7" id="KW-0119">Carbohydrate metabolism</keyword>
<dbReference type="STRING" id="183478.A0A364N6G1"/>
<dbReference type="Gene3D" id="2.60.120.260">
    <property type="entry name" value="Galactose-binding domain-like"/>
    <property type="match status" value="1"/>
</dbReference>
<evidence type="ECO:0000256" key="3">
    <source>
        <dbReference type="ARBA" id="ARBA00005336"/>
    </source>
</evidence>
<name>A0A364N6G1_STELY</name>
<dbReference type="InterPro" id="IPR001764">
    <property type="entry name" value="Glyco_hydro_3_N"/>
</dbReference>
<dbReference type="InterPro" id="IPR036962">
    <property type="entry name" value="Glyco_hydro_3_N_sf"/>
</dbReference>
<evidence type="ECO:0000256" key="2">
    <source>
        <dbReference type="ARBA" id="ARBA00004987"/>
    </source>
</evidence>
<comment type="pathway">
    <text evidence="2">Glycan metabolism; cellulose degradation.</text>
</comment>
<keyword evidence="13" id="KW-1185">Reference proteome</keyword>
<dbReference type="Pfam" id="PF13489">
    <property type="entry name" value="Methyltransf_23"/>
    <property type="match status" value="1"/>
</dbReference>
<evidence type="ECO:0000256" key="10">
    <source>
        <dbReference type="SAM" id="MobiDB-lite"/>
    </source>
</evidence>
<dbReference type="SUPFAM" id="SSF53335">
    <property type="entry name" value="S-adenosyl-L-methionine-dependent methyltransferases"/>
    <property type="match status" value="1"/>
</dbReference>
<accession>A0A364N6G1</accession>
<reference evidence="13" key="1">
    <citation type="submission" date="2018-05" db="EMBL/GenBank/DDBJ databases">
        <title>Draft genome sequence of Stemphylium lycopersici strain CIDEFI 213.</title>
        <authorList>
            <person name="Medina R."/>
            <person name="Franco M.E.E."/>
            <person name="Lucentini C.G."/>
            <person name="Saparrat M.C.N."/>
            <person name="Balatti P.A."/>
        </authorList>
    </citation>
    <scope>NUCLEOTIDE SEQUENCE [LARGE SCALE GENOMIC DNA]</scope>
    <source>
        <strain evidence="13">CIDEFI 213</strain>
    </source>
</reference>
<dbReference type="PANTHER" id="PTHR42715">
    <property type="entry name" value="BETA-GLUCOSIDASE"/>
    <property type="match status" value="1"/>
</dbReference>
<dbReference type="InterPro" id="IPR002772">
    <property type="entry name" value="Glyco_hydro_3_C"/>
</dbReference>
<dbReference type="InterPro" id="IPR013783">
    <property type="entry name" value="Ig-like_fold"/>
</dbReference>
<evidence type="ECO:0000256" key="8">
    <source>
        <dbReference type="ARBA" id="ARBA00023295"/>
    </source>
</evidence>
<evidence type="ECO:0000256" key="5">
    <source>
        <dbReference type="ARBA" id="ARBA00022801"/>
    </source>
</evidence>
<comment type="catalytic activity">
    <reaction evidence="1">
        <text>Hydrolysis of terminal, non-reducing beta-D-glucosyl residues with release of beta-D-glucose.</text>
        <dbReference type="EC" id="3.2.1.21"/>
    </reaction>
</comment>
<dbReference type="Proteomes" id="UP000249619">
    <property type="component" value="Unassembled WGS sequence"/>
</dbReference>
<gene>
    <name evidence="12" type="ORF">DDE83_003867</name>
</gene>
<organism evidence="12 13">
    <name type="scientific">Stemphylium lycopersici</name>
    <name type="common">Tomato gray leaf spot disease fungus</name>
    <name type="synonym">Thyrospora lycopersici</name>
    <dbReference type="NCBI Taxonomy" id="183478"/>
    <lineage>
        <taxon>Eukaryota</taxon>
        <taxon>Fungi</taxon>
        <taxon>Dikarya</taxon>
        <taxon>Ascomycota</taxon>
        <taxon>Pezizomycotina</taxon>
        <taxon>Dothideomycetes</taxon>
        <taxon>Pleosporomycetidae</taxon>
        <taxon>Pleosporales</taxon>
        <taxon>Pleosporineae</taxon>
        <taxon>Pleosporaceae</taxon>
        <taxon>Stemphylium</taxon>
    </lineage>
</organism>
<dbReference type="InterPro" id="IPR036881">
    <property type="entry name" value="Glyco_hydro_3_C_sf"/>
</dbReference>
<dbReference type="Pfam" id="PF01915">
    <property type="entry name" value="Glyco_hydro_3_C"/>
    <property type="match status" value="1"/>
</dbReference>